<evidence type="ECO:0000256" key="1">
    <source>
        <dbReference type="SAM" id="MobiDB-lite"/>
    </source>
</evidence>
<protein>
    <recommendedName>
        <fullName evidence="4">Toxin-antitoxin system HicB family antitoxin</fullName>
    </recommendedName>
</protein>
<name>A0ABV9TQD7_9MICC</name>
<evidence type="ECO:0008006" key="4">
    <source>
        <dbReference type="Google" id="ProtNLM"/>
    </source>
</evidence>
<keyword evidence="3" id="KW-1185">Reference proteome</keyword>
<dbReference type="Proteomes" id="UP001595797">
    <property type="component" value="Unassembled WGS sequence"/>
</dbReference>
<dbReference type="RefSeq" id="WP_075871177.1">
    <property type="nucleotide sequence ID" value="NZ_JARAMH010000025.1"/>
</dbReference>
<proteinExistence type="predicted"/>
<comment type="caution">
    <text evidence="2">The sequence shown here is derived from an EMBL/GenBank/DDBJ whole genome shotgun (WGS) entry which is preliminary data.</text>
</comment>
<organism evidence="2 3">
    <name type="scientific">Kocuria oceani</name>
    <dbReference type="NCBI Taxonomy" id="988827"/>
    <lineage>
        <taxon>Bacteria</taxon>
        <taxon>Bacillati</taxon>
        <taxon>Actinomycetota</taxon>
        <taxon>Actinomycetes</taxon>
        <taxon>Micrococcales</taxon>
        <taxon>Micrococcaceae</taxon>
        <taxon>Kocuria</taxon>
    </lineage>
</organism>
<sequence>MSEYKTPALYGSKVPFSFRMYPEEHRLAAEKAEANNISMARYIGALIRRDAGLPNELDNPKSNEKNQLPLDP</sequence>
<gene>
    <name evidence="2" type="ORF">ACFPCS_19105</name>
</gene>
<reference evidence="3" key="1">
    <citation type="journal article" date="2019" name="Int. J. Syst. Evol. Microbiol.">
        <title>The Global Catalogue of Microorganisms (GCM) 10K type strain sequencing project: providing services to taxonomists for standard genome sequencing and annotation.</title>
        <authorList>
            <consortium name="The Broad Institute Genomics Platform"/>
            <consortium name="The Broad Institute Genome Sequencing Center for Infectious Disease"/>
            <person name="Wu L."/>
            <person name="Ma J."/>
        </authorList>
    </citation>
    <scope>NUCLEOTIDE SEQUENCE [LARGE SCALE GENOMIC DNA]</scope>
    <source>
        <strain evidence="3">CGMCC 4.6946</strain>
    </source>
</reference>
<evidence type="ECO:0000313" key="3">
    <source>
        <dbReference type="Proteomes" id="UP001595797"/>
    </source>
</evidence>
<dbReference type="EMBL" id="JBHSIW010000038">
    <property type="protein sequence ID" value="MFC4905668.1"/>
    <property type="molecule type" value="Genomic_DNA"/>
</dbReference>
<evidence type="ECO:0000313" key="2">
    <source>
        <dbReference type="EMBL" id="MFC4905668.1"/>
    </source>
</evidence>
<accession>A0ABV9TQD7</accession>
<feature type="region of interest" description="Disordered" evidence="1">
    <location>
        <begin position="53"/>
        <end position="72"/>
    </location>
</feature>